<name>A0ABV1DG16_9FIRM</name>
<proteinExistence type="predicted"/>
<dbReference type="RefSeq" id="WP_349119080.1">
    <property type="nucleotide sequence ID" value="NZ_JBBMFM010000216.1"/>
</dbReference>
<evidence type="ECO:0000313" key="1">
    <source>
        <dbReference type="EMBL" id="MEQ2428761.1"/>
    </source>
</evidence>
<organism evidence="1 2">
    <name type="scientific">Enterocloster hominis</name>
    <name type="common">ex Hitch et al. 2024</name>
    <dbReference type="NCBI Taxonomy" id="1917870"/>
    <lineage>
        <taxon>Bacteria</taxon>
        <taxon>Bacillati</taxon>
        <taxon>Bacillota</taxon>
        <taxon>Clostridia</taxon>
        <taxon>Lachnospirales</taxon>
        <taxon>Lachnospiraceae</taxon>
        <taxon>Enterocloster</taxon>
    </lineage>
</organism>
<sequence length="93" mass="11148">MDKIPFQKSVPYWNIHFRTYIYEHTDWTTPEETEGQSVAPRENYHVFIYLALKTTGINMENQQKYEPGFQKKSDFKKGHMLEWIGSKISIFIN</sequence>
<protein>
    <submittedName>
        <fullName evidence="1">Uncharacterized protein</fullName>
    </submittedName>
</protein>
<accession>A0ABV1DG16</accession>
<dbReference type="Proteomes" id="UP001454086">
    <property type="component" value="Unassembled WGS sequence"/>
</dbReference>
<dbReference type="EMBL" id="JBBMFM010000216">
    <property type="protein sequence ID" value="MEQ2428761.1"/>
    <property type="molecule type" value="Genomic_DNA"/>
</dbReference>
<comment type="caution">
    <text evidence="1">The sequence shown here is derived from an EMBL/GenBank/DDBJ whole genome shotgun (WGS) entry which is preliminary data.</text>
</comment>
<gene>
    <name evidence="1" type="ORF">WMQ36_27750</name>
</gene>
<keyword evidence="2" id="KW-1185">Reference proteome</keyword>
<evidence type="ECO:0000313" key="2">
    <source>
        <dbReference type="Proteomes" id="UP001454086"/>
    </source>
</evidence>
<reference evidence="1 2" key="1">
    <citation type="submission" date="2024-03" db="EMBL/GenBank/DDBJ databases">
        <title>Human intestinal bacterial collection.</title>
        <authorList>
            <person name="Pauvert C."/>
            <person name="Hitch T.C.A."/>
            <person name="Clavel T."/>
        </authorList>
    </citation>
    <scope>NUCLEOTIDE SEQUENCE [LARGE SCALE GENOMIC DNA]</scope>
    <source>
        <strain evidence="1 2">CLA-SR-H021</strain>
    </source>
</reference>